<reference evidence="5 6" key="1">
    <citation type="submission" date="2024-06" db="EMBL/GenBank/DDBJ databases">
        <title>Complete genome of Phlyctema vagabunda strain 19-DSS-EL-015.</title>
        <authorList>
            <person name="Fiorenzani C."/>
        </authorList>
    </citation>
    <scope>NUCLEOTIDE SEQUENCE [LARGE SCALE GENOMIC DNA]</scope>
    <source>
        <strain evidence="5 6">19-DSS-EL-015</strain>
    </source>
</reference>
<dbReference type="InterPro" id="IPR045063">
    <property type="entry name" value="Dynamin_N"/>
</dbReference>
<feature type="compositionally biased region" description="Polar residues" evidence="3">
    <location>
        <begin position="486"/>
        <end position="502"/>
    </location>
</feature>
<proteinExistence type="predicted"/>
<dbReference type="InterPro" id="IPR020850">
    <property type="entry name" value="GED_dom"/>
</dbReference>
<comment type="caution">
    <text evidence="5">The sequence shown here is derived from an EMBL/GenBank/DDBJ whole genome shotgun (WGS) entry which is preliminary data.</text>
</comment>
<gene>
    <name evidence="5" type="ORF">PVAG01_03386</name>
</gene>
<organism evidence="5 6">
    <name type="scientific">Phlyctema vagabunda</name>
    <dbReference type="NCBI Taxonomy" id="108571"/>
    <lineage>
        <taxon>Eukaryota</taxon>
        <taxon>Fungi</taxon>
        <taxon>Dikarya</taxon>
        <taxon>Ascomycota</taxon>
        <taxon>Pezizomycotina</taxon>
        <taxon>Leotiomycetes</taxon>
        <taxon>Helotiales</taxon>
        <taxon>Dermateaceae</taxon>
        <taxon>Phlyctema</taxon>
    </lineage>
</organism>
<dbReference type="Gene3D" id="3.40.50.300">
    <property type="entry name" value="P-loop containing nucleotide triphosphate hydrolases"/>
    <property type="match status" value="1"/>
</dbReference>
<dbReference type="SUPFAM" id="SSF52540">
    <property type="entry name" value="P-loop containing nucleoside triphosphate hydrolases"/>
    <property type="match status" value="1"/>
</dbReference>
<dbReference type="InterPro" id="IPR000375">
    <property type="entry name" value="Dynamin_stalk"/>
</dbReference>
<dbReference type="PRINTS" id="PR00195">
    <property type="entry name" value="DYNAMIN"/>
</dbReference>
<dbReference type="InterPro" id="IPR001401">
    <property type="entry name" value="Dynamin_GTPase"/>
</dbReference>
<accession>A0ABR4PLA6</accession>
<evidence type="ECO:0000256" key="2">
    <source>
        <dbReference type="ARBA" id="ARBA00023134"/>
    </source>
</evidence>
<dbReference type="PANTHER" id="PTHR11566">
    <property type="entry name" value="DYNAMIN"/>
    <property type="match status" value="1"/>
</dbReference>
<dbReference type="Gene3D" id="1.20.120.1240">
    <property type="entry name" value="Dynamin, middle domain"/>
    <property type="match status" value="1"/>
</dbReference>
<dbReference type="EMBL" id="JBFCZG010000003">
    <property type="protein sequence ID" value="KAL3424105.1"/>
    <property type="molecule type" value="Genomic_DNA"/>
</dbReference>
<name>A0ABR4PLA6_9HELO</name>
<dbReference type="PROSITE" id="PS51388">
    <property type="entry name" value="GED"/>
    <property type="match status" value="1"/>
</dbReference>
<feature type="region of interest" description="Disordered" evidence="3">
    <location>
        <begin position="23"/>
        <end position="50"/>
    </location>
</feature>
<evidence type="ECO:0000256" key="3">
    <source>
        <dbReference type="SAM" id="MobiDB-lite"/>
    </source>
</evidence>
<sequence>MASVPGSPASSIHTFSRAVSRAGSLRDEPISPRSYHSVPSVPHEPILNEDPFSNQVSRQLFEAIDELRRAGAGQELDLPQLVIVGKQSAGKSSLLQGLTDIPFPVGGRLCTRFATRIISKRSPPGSTDSIHISLEDGDVDNFGYSDNGCRPENFEPRTVASMTAEVFEDIIEEAAGFMGITFGKTHAPRHFSSMVLKIEISGPQRSHFGILDLPGIFSAATNRITAQEMEGVRSMVASYMRQPENIMICVADATDDLANQHIFTMAAELVQPVNLVGVLAKCDRTQHPEAIVQLVIDQESIAGRPLHHGWFVVRNAGPEESSAFDRKTEETSLFNQSPWNSIPESRRGTGQLKNFLANLLCGRIRGAFPDMQNTVSEKLRIEHERLRNLGNPRPKLIHQQTHLIEVARNFNNIATVALKAPSELDSNHLKLRGMLQRANREFAEDMKENGHLYPFCEIEQLESQQRPRRRQRRPRETTGGLDDLTESVTTSFSNLHLSTQQYELPPTPETTPSRKSGSLRRVVATRPNTKTLQDEIREQIKANQGEELIGMINPAVLKSLMRTQSSKWEELARAHFLKVFNLVVQVGDLMIDRACSESAASDRTKLGLAEMITEFGTKLEDLALREISKVCSVNANCILQTNNPQFLENVKASRLLRFKAALQRYAELRGAMAGLDDASVSAPQSDVEMGLLFEQIHPSCAQNTENEIHDVLKAYYDVAREDFIQYITQHVVEPFLWNKEGPLMGLSTEFILNLPTERIEELGGEEESVIISRQETSEKIRKLEAASRIARDTLRKTRVAVGESS</sequence>
<dbReference type="InterPro" id="IPR027417">
    <property type="entry name" value="P-loop_NTPase"/>
</dbReference>
<dbReference type="PANTHER" id="PTHR11566:SF21">
    <property type="entry name" value="DYNAMIN RELATED PROTEIN 1, ISOFORM A"/>
    <property type="match status" value="1"/>
</dbReference>
<dbReference type="CDD" id="cd08771">
    <property type="entry name" value="DLP_1"/>
    <property type="match status" value="1"/>
</dbReference>
<keyword evidence="2" id="KW-0342">GTP-binding</keyword>
<dbReference type="Pfam" id="PF01031">
    <property type="entry name" value="Dynamin_M"/>
    <property type="match status" value="1"/>
</dbReference>
<keyword evidence="1" id="KW-0547">Nucleotide-binding</keyword>
<evidence type="ECO:0000313" key="5">
    <source>
        <dbReference type="EMBL" id="KAL3424105.1"/>
    </source>
</evidence>
<feature type="domain" description="GED" evidence="4">
    <location>
        <begin position="705"/>
        <end position="798"/>
    </location>
</feature>
<feature type="region of interest" description="Disordered" evidence="3">
    <location>
        <begin position="462"/>
        <end position="521"/>
    </location>
</feature>
<protein>
    <submittedName>
        <fullName evidence="5">Vacuolar sorting protein VPS1</fullName>
    </submittedName>
</protein>
<keyword evidence="6" id="KW-1185">Reference proteome</keyword>
<dbReference type="SMART" id="SM00053">
    <property type="entry name" value="DYNc"/>
    <property type="match status" value="1"/>
</dbReference>
<dbReference type="Pfam" id="PF00350">
    <property type="entry name" value="Dynamin_N"/>
    <property type="match status" value="1"/>
</dbReference>
<evidence type="ECO:0000259" key="4">
    <source>
        <dbReference type="PROSITE" id="PS51388"/>
    </source>
</evidence>
<dbReference type="InterPro" id="IPR022812">
    <property type="entry name" value="Dynamin"/>
</dbReference>
<evidence type="ECO:0000256" key="1">
    <source>
        <dbReference type="ARBA" id="ARBA00022741"/>
    </source>
</evidence>
<dbReference type="Proteomes" id="UP001629113">
    <property type="component" value="Unassembled WGS sequence"/>
</dbReference>
<evidence type="ECO:0000313" key="6">
    <source>
        <dbReference type="Proteomes" id="UP001629113"/>
    </source>
</evidence>